<dbReference type="AlphaFoldDB" id="A0A8J3ZIL1"/>
<feature type="transmembrane region" description="Helical" evidence="4">
    <location>
        <begin position="6"/>
        <end position="26"/>
    </location>
</feature>
<dbReference type="PROSITE" id="PS00194">
    <property type="entry name" value="THIOREDOXIN_1"/>
    <property type="match status" value="1"/>
</dbReference>
<evidence type="ECO:0000256" key="4">
    <source>
        <dbReference type="SAM" id="Phobius"/>
    </source>
</evidence>
<name>A0A8J3ZIL1_9ACTN</name>
<keyword evidence="4" id="KW-0812">Transmembrane</keyword>
<evidence type="ECO:0000313" key="6">
    <source>
        <dbReference type="EMBL" id="GIJ62196.1"/>
    </source>
</evidence>
<evidence type="ECO:0000259" key="5">
    <source>
        <dbReference type="PROSITE" id="PS51007"/>
    </source>
</evidence>
<keyword evidence="4" id="KW-1133">Transmembrane helix</keyword>
<dbReference type="GO" id="GO:0009055">
    <property type="term" value="F:electron transfer activity"/>
    <property type="evidence" value="ECO:0007669"/>
    <property type="project" value="InterPro"/>
</dbReference>
<evidence type="ECO:0000256" key="3">
    <source>
        <dbReference type="PROSITE-ProRule" id="PRU00433"/>
    </source>
</evidence>
<proteinExistence type="predicted"/>
<dbReference type="PROSITE" id="PS51007">
    <property type="entry name" value="CYTC"/>
    <property type="match status" value="1"/>
</dbReference>
<evidence type="ECO:0000313" key="7">
    <source>
        <dbReference type="Proteomes" id="UP000612585"/>
    </source>
</evidence>
<dbReference type="InterPro" id="IPR036249">
    <property type="entry name" value="Thioredoxin-like_sf"/>
</dbReference>
<keyword evidence="4" id="KW-0472">Membrane</keyword>
<reference evidence="6" key="1">
    <citation type="submission" date="2021-01" db="EMBL/GenBank/DDBJ databases">
        <title>Whole genome shotgun sequence of Virgisporangium aurantiacum NBRC 16421.</title>
        <authorList>
            <person name="Komaki H."/>
            <person name="Tamura T."/>
        </authorList>
    </citation>
    <scope>NUCLEOTIDE SEQUENCE</scope>
    <source>
        <strain evidence="6">NBRC 16421</strain>
    </source>
</reference>
<comment type="caution">
    <text evidence="6">The sequence shown here is derived from an EMBL/GenBank/DDBJ whole genome shotgun (WGS) entry which is preliminary data.</text>
</comment>
<organism evidence="6 7">
    <name type="scientific">Virgisporangium aurantiacum</name>
    <dbReference type="NCBI Taxonomy" id="175570"/>
    <lineage>
        <taxon>Bacteria</taxon>
        <taxon>Bacillati</taxon>
        <taxon>Actinomycetota</taxon>
        <taxon>Actinomycetes</taxon>
        <taxon>Micromonosporales</taxon>
        <taxon>Micromonosporaceae</taxon>
        <taxon>Virgisporangium</taxon>
    </lineage>
</organism>
<gene>
    <name evidence="6" type="ORF">Vau01_097120</name>
</gene>
<dbReference type="Gene3D" id="3.40.30.10">
    <property type="entry name" value="Glutaredoxin"/>
    <property type="match status" value="1"/>
</dbReference>
<keyword evidence="1 3" id="KW-0479">Metal-binding</keyword>
<dbReference type="Proteomes" id="UP000612585">
    <property type="component" value="Unassembled WGS sequence"/>
</dbReference>
<keyword evidence="2 3" id="KW-0408">Iron</keyword>
<dbReference type="RefSeq" id="WP_204007695.1">
    <property type="nucleotide sequence ID" value="NZ_BOPG01000076.1"/>
</dbReference>
<accession>A0A8J3ZIL1</accession>
<evidence type="ECO:0000256" key="1">
    <source>
        <dbReference type="ARBA" id="ARBA00022723"/>
    </source>
</evidence>
<sequence>MPFLAAAVVLVGVLCIVDLLLTFAVLRRLREHTDQLGRLSGAGGASTGVDRDRLMGRELPEFSATTVEGTAVSRESMTGEVELIGIFSPGCAPCHTQAPLFTEQAGRMAAGKTLALVAGSGSETEDLVQILKGATHVVLAPETMTVIKGLGIGAFPTFLRLDPGGAIVDAAVSVQGLAEFSRS</sequence>
<protein>
    <recommendedName>
        <fullName evidence="5">Cytochrome c domain-containing protein</fullName>
    </recommendedName>
</protein>
<dbReference type="EMBL" id="BOPG01000076">
    <property type="protein sequence ID" value="GIJ62196.1"/>
    <property type="molecule type" value="Genomic_DNA"/>
</dbReference>
<feature type="domain" description="Cytochrome c" evidence="5">
    <location>
        <begin position="64"/>
        <end position="178"/>
    </location>
</feature>
<dbReference type="SUPFAM" id="SSF52833">
    <property type="entry name" value="Thioredoxin-like"/>
    <property type="match status" value="1"/>
</dbReference>
<keyword evidence="3" id="KW-0349">Heme</keyword>
<evidence type="ECO:0000256" key="2">
    <source>
        <dbReference type="ARBA" id="ARBA00023004"/>
    </source>
</evidence>
<dbReference type="GO" id="GO:0020037">
    <property type="term" value="F:heme binding"/>
    <property type="evidence" value="ECO:0007669"/>
    <property type="project" value="InterPro"/>
</dbReference>
<dbReference type="InterPro" id="IPR009056">
    <property type="entry name" value="Cyt_c-like_dom"/>
</dbReference>
<dbReference type="GO" id="GO:0046872">
    <property type="term" value="F:metal ion binding"/>
    <property type="evidence" value="ECO:0007669"/>
    <property type="project" value="UniProtKB-KW"/>
</dbReference>
<dbReference type="InterPro" id="IPR017937">
    <property type="entry name" value="Thioredoxin_CS"/>
</dbReference>
<keyword evidence="7" id="KW-1185">Reference proteome</keyword>